<evidence type="ECO:0000313" key="3">
    <source>
        <dbReference type="Proteomes" id="UP001341281"/>
    </source>
</evidence>
<organism evidence="2 3">
    <name type="scientific">Paspalum notatum var. saurae</name>
    <dbReference type="NCBI Taxonomy" id="547442"/>
    <lineage>
        <taxon>Eukaryota</taxon>
        <taxon>Viridiplantae</taxon>
        <taxon>Streptophyta</taxon>
        <taxon>Embryophyta</taxon>
        <taxon>Tracheophyta</taxon>
        <taxon>Spermatophyta</taxon>
        <taxon>Magnoliopsida</taxon>
        <taxon>Liliopsida</taxon>
        <taxon>Poales</taxon>
        <taxon>Poaceae</taxon>
        <taxon>PACMAD clade</taxon>
        <taxon>Panicoideae</taxon>
        <taxon>Andropogonodae</taxon>
        <taxon>Paspaleae</taxon>
        <taxon>Paspalinae</taxon>
        <taxon>Paspalum</taxon>
    </lineage>
</organism>
<reference evidence="2 3" key="1">
    <citation type="submission" date="2024-02" db="EMBL/GenBank/DDBJ databases">
        <title>High-quality chromosome-scale genome assembly of Pensacola bahiagrass (Paspalum notatum Flugge var. saurae).</title>
        <authorList>
            <person name="Vega J.M."/>
            <person name="Podio M."/>
            <person name="Orjuela J."/>
            <person name="Siena L.A."/>
            <person name="Pessino S.C."/>
            <person name="Combes M.C."/>
            <person name="Mariac C."/>
            <person name="Albertini E."/>
            <person name="Pupilli F."/>
            <person name="Ortiz J.P.A."/>
            <person name="Leblanc O."/>
        </authorList>
    </citation>
    <scope>NUCLEOTIDE SEQUENCE [LARGE SCALE GENOMIC DNA]</scope>
    <source>
        <strain evidence="2">R1</strain>
        <tissue evidence="2">Leaf</tissue>
    </source>
</reference>
<protein>
    <submittedName>
        <fullName evidence="2">Uncharacterized protein</fullName>
    </submittedName>
</protein>
<feature type="region of interest" description="Disordered" evidence="1">
    <location>
        <begin position="1"/>
        <end position="104"/>
    </location>
</feature>
<sequence>MAPQGSVPSPGWMAPQGSQPASGWMAPQGSQPLPSWMAPQGSQPPLGWMTPQGSQPPSGWMPAAAPHFNPWMQSPLQQHGSQGSASHSRGPTPDAEGNDDLAGS</sequence>
<name>A0AAQ3PNQ6_PASNO</name>
<dbReference type="EMBL" id="CP144745">
    <property type="protein sequence ID" value="WVZ53516.1"/>
    <property type="molecule type" value="Genomic_DNA"/>
</dbReference>
<evidence type="ECO:0000256" key="1">
    <source>
        <dbReference type="SAM" id="MobiDB-lite"/>
    </source>
</evidence>
<evidence type="ECO:0000313" key="2">
    <source>
        <dbReference type="EMBL" id="WVZ53516.1"/>
    </source>
</evidence>
<gene>
    <name evidence="2" type="ORF">U9M48_004446</name>
</gene>
<feature type="compositionally biased region" description="Low complexity" evidence="1">
    <location>
        <begin position="77"/>
        <end position="88"/>
    </location>
</feature>
<keyword evidence="3" id="KW-1185">Reference proteome</keyword>
<accession>A0AAQ3PNQ6</accession>
<dbReference type="AlphaFoldDB" id="A0AAQ3PNQ6"/>
<proteinExistence type="predicted"/>
<dbReference type="Proteomes" id="UP001341281">
    <property type="component" value="Chromosome 01"/>
</dbReference>